<feature type="transmembrane region" description="Helical" evidence="10">
    <location>
        <begin position="40"/>
        <end position="63"/>
    </location>
</feature>
<dbReference type="GO" id="GO:0005886">
    <property type="term" value="C:plasma membrane"/>
    <property type="evidence" value="ECO:0007669"/>
    <property type="project" value="UniProtKB-SubCell"/>
</dbReference>
<evidence type="ECO:0000313" key="13">
    <source>
        <dbReference type="Proteomes" id="UP000233742"/>
    </source>
</evidence>
<accession>A0A2K9EE03</accession>
<evidence type="ECO:0000256" key="9">
    <source>
        <dbReference type="SAM" id="MobiDB-lite"/>
    </source>
</evidence>
<feature type="compositionally biased region" description="Polar residues" evidence="9">
    <location>
        <begin position="1"/>
        <end position="21"/>
    </location>
</feature>
<proteinExistence type="inferred from homology"/>
<dbReference type="OrthoDB" id="9808602at2"/>
<dbReference type="PANTHER" id="PTHR30576">
    <property type="entry name" value="COLANIC BIOSYNTHESIS UDP-GLUCOSE LIPID CARRIER TRANSFERASE"/>
    <property type="match status" value="1"/>
</dbReference>
<name>A0A2K9EE03_9RHOB</name>
<dbReference type="Proteomes" id="UP000233742">
    <property type="component" value="Chromosome"/>
</dbReference>
<evidence type="ECO:0000256" key="8">
    <source>
        <dbReference type="ARBA" id="ARBA00023169"/>
    </source>
</evidence>
<dbReference type="PANTHER" id="PTHR30576:SF4">
    <property type="entry name" value="UNDECAPRENYL-PHOSPHATE GALACTOSE PHOSPHOTRANSFERASE"/>
    <property type="match status" value="1"/>
</dbReference>
<evidence type="ECO:0000256" key="3">
    <source>
        <dbReference type="ARBA" id="ARBA00022475"/>
    </source>
</evidence>
<evidence type="ECO:0000313" key="12">
    <source>
        <dbReference type="EMBL" id="AUH33180.1"/>
    </source>
</evidence>
<dbReference type="RefSeq" id="WP_101459850.1">
    <property type="nucleotide sequence ID" value="NZ_CP025408.1"/>
</dbReference>
<dbReference type="AlphaFoldDB" id="A0A2K9EE03"/>
<keyword evidence="4" id="KW-0808">Transferase</keyword>
<dbReference type="GO" id="GO:0016780">
    <property type="term" value="F:phosphotransferase activity, for other substituted phosphate groups"/>
    <property type="evidence" value="ECO:0007669"/>
    <property type="project" value="TreeGrafter"/>
</dbReference>
<protein>
    <submittedName>
        <fullName evidence="12">Exopolysaccharide biosynthesis protein</fullName>
    </submittedName>
</protein>
<feature type="region of interest" description="Disordered" evidence="9">
    <location>
        <begin position="1"/>
        <end position="28"/>
    </location>
</feature>
<comment type="similarity">
    <text evidence="2">Belongs to the bacterial sugar transferase family.</text>
</comment>
<gene>
    <name evidence="12" type="ORF">CUV01_07055</name>
</gene>
<keyword evidence="13" id="KW-1185">Reference proteome</keyword>
<evidence type="ECO:0000256" key="5">
    <source>
        <dbReference type="ARBA" id="ARBA00022692"/>
    </source>
</evidence>
<evidence type="ECO:0000256" key="4">
    <source>
        <dbReference type="ARBA" id="ARBA00022679"/>
    </source>
</evidence>
<dbReference type="GO" id="GO:0000271">
    <property type="term" value="P:polysaccharide biosynthetic process"/>
    <property type="evidence" value="ECO:0007669"/>
    <property type="project" value="UniProtKB-KW"/>
</dbReference>
<organism evidence="12 13">
    <name type="scientific">Paracoccus tegillarcae</name>
    <dbReference type="NCBI Taxonomy" id="1529068"/>
    <lineage>
        <taxon>Bacteria</taxon>
        <taxon>Pseudomonadati</taxon>
        <taxon>Pseudomonadota</taxon>
        <taxon>Alphaproteobacteria</taxon>
        <taxon>Rhodobacterales</taxon>
        <taxon>Paracoccaceae</taxon>
        <taxon>Paracoccus</taxon>
    </lineage>
</organism>
<evidence type="ECO:0000256" key="1">
    <source>
        <dbReference type="ARBA" id="ARBA00004236"/>
    </source>
</evidence>
<keyword evidence="7 10" id="KW-0472">Membrane</keyword>
<keyword evidence="6 10" id="KW-1133">Transmembrane helix</keyword>
<evidence type="ECO:0000256" key="7">
    <source>
        <dbReference type="ARBA" id="ARBA00023136"/>
    </source>
</evidence>
<evidence type="ECO:0000256" key="6">
    <source>
        <dbReference type="ARBA" id="ARBA00022989"/>
    </source>
</evidence>
<dbReference type="Pfam" id="PF02397">
    <property type="entry name" value="Bac_transf"/>
    <property type="match status" value="1"/>
</dbReference>
<evidence type="ECO:0000259" key="11">
    <source>
        <dbReference type="Pfam" id="PF02397"/>
    </source>
</evidence>
<dbReference type="KEGG" id="paro:CUV01_07055"/>
<evidence type="ECO:0000256" key="2">
    <source>
        <dbReference type="ARBA" id="ARBA00006464"/>
    </source>
</evidence>
<keyword evidence="5 10" id="KW-0812">Transmembrane</keyword>
<reference evidence="12 13" key="1">
    <citation type="submission" date="2017-12" db="EMBL/GenBank/DDBJ databases">
        <authorList>
            <person name="Hurst M.R.H."/>
        </authorList>
    </citation>
    <scope>NUCLEOTIDE SEQUENCE [LARGE SCALE GENOMIC DNA]</scope>
    <source>
        <strain evidence="12 13">BM15</strain>
    </source>
</reference>
<sequence length="233" mass="25508">MIYNVLDSSQKSPSRPSQDSATPPAVEQGGGFYAKRGKRYLDITGAIILLVVFSPIILVISLLQLTQAGGALFTHTRIGQFGEEFGCLKFRTMAADADKRLEKLLASDVEARQEWRETQKLTDDPRVTGLGNVLRRSSMDELPQLLNVLRGEMSLVGPRPVTASELSKYGEACQSYLAMRPGLTGKWQVSGRNDVTYDERVQLDQTYARNFGLVGDLAILAQTIGVVLGATGR</sequence>
<evidence type="ECO:0000256" key="10">
    <source>
        <dbReference type="SAM" id="Phobius"/>
    </source>
</evidence>
<keyword evidence="8" id="KW-0270">Exopolysaccharide synthesis</keyword>
<dbReference type="InterPro" id="IPR003362">
    <property type="entry name" value="Bact_transf"/>
</dbReference>
<comment type="subcellular location">
    <subcellularLocation>
        <location evidence="1">Cell membrane</location>
    </subcellularLocation>
</comment>
<feature type="domain" description="Bacterial sugar transferase" evidence="11">
    <location>
        <begin position="38"/>
        <end position="228"/>
    </location>
</feature>
<dbReference type="EMBL" id="CP025408">
    <property type="protein sequence ID" value="AUH33180.1"/>
    <property type="molecule type" value="Genomic_DNA"/>
</dbReference>
<keyword evidence="3" id="KW-1003">Cell membrane</keyword>